<dbReference type="FunCoup" id="Q74ZN3">
    <property type="interactions" value="655"/>
</dbReference>
<dbReference type="GO" id="GO:0010498">
    <property type="term" value="P:proteasomal protein catabolic process"/>
    <property type="evidence" value="ECO:0000318"/>
    <property type="project" value="GO_Central"/>
</dbReference>
<proteinExistence type="inferred from homology"/>
<accession>Q74ZN3</accession>
<name>Q74ZN3_EREGS</name>
<keyword evidence="4" id="KW-0012">Acyltransferase</keyword>
<evidence type="ECO:0000256" key="3">
    <source>
        <dbReference type="ARBA" id="ARBA00022679"/>
    </source>
</evidence>
<dbReference type="InterPro" id="IPR030700">
    <property type="entry name" value="N-end_Aminoacyl_Trfase"/>
</dbReference>
<dbReference type="InterPro" id="IPR007471">
    <property type="entry name" value="N-end_Aminoacyl_Trfase_N"/>
</dbReference>
<dbReference type="InParanoid" id="Q74ZN3"/>
<evidence type="ECO:0000313" key="7">
    <source>
        <dbReference type="EMBL" id="AAS54655.1"/>
    </source>
</evidence>
<dbReference type="GO" id="GO:0004057">
    <property type="term" value="F:arginyl-tRNA--protein transferase activity"/>
    <property type="evidence" value="ECO:0000318"/>
    <property type="project" value="GO_Central"/>
</dbReference>
<dbReference type="HOGENOM" id="CLU_020349_2_2_1"/>
<dbReference type="SUPFAM" id="SSF55729">
    <property type="entry name" value="Acyl-CoA N-acyltransferases (Nat)"/>
    <property type="match status" value="1"/>
</dbReference>
<dbReference type="PANTHER" id="PTHR21367">
    <property type="entry name" value="ARGININE-TRNA-PROTEIN TRANSFERASE 1"/>
    <property type="match status" value="1"/>
</dbReference>
<evidence type="ECO:0000313" key="8">
    <source>
        <dbReference type="Proteomes" id="UP000000591"/>
    </source>
</evidence>
<evidence type="ECO:0000259" key="6">
    <source>
        <dbReference type="Pfam" id="PF04377"/>
    </source>
</evidence>
<evidence type="ECO:0000256" key="1">
    <source>
        <dbReference type="ARBA" id="ARBA00009991"/>
    </source>
</evidence>
<dbReference type="InterPro" id="IPR007472">
    <property type="entry name" value="N-end_Aminoacyl_Trfase_C"/>
</dbReference>
<dbReference type="Proteomes" id="UP000000591">
    <property type="component" value="Chromosome VII"/>
</dbReference>
<feature type="domain" description="N-end aminoacyl transferase N-terminal" evidence="5">
    <location>
        <begin position="22"/>
        <end position="114"/>
    </location>
</feature>
<dbReference type="Pfam" id="PF04377">
    <property type="entry name" value="ATE_C"/>
    <property type="match status" value="1"/>
</dbReference>
<dbReference type="InterPro" id="IPR016181">
    <property type="entry name" value="Acyl_CoA_acyltransferase"/>
</dbReference>
<dbReference type="OMA" id="RNCCRLY"/>
<dbReference type="Pfam" id="PF04376">
    <property type="entry name" value="ATE_N"/>
    <property type="match status" value="1"/>
</dbReference>
<dbReference type="EMBL" id="AE016820">
    <property type="protein sequence ID" value="AAS54655.1"/>
    <property type="molecule type" value="Genomic_DNA"/>
</dbReference>
<keyword evidence="3" id="KW-0808">Transferase</keyword>
<dbReference type="EC" id="2.3.2.8" evidence="2"/>
<dbReference type="PANTHER" id="PTHR21367:SF1">
    <property type="entry name" value="ARGINYL-TRNA--PROTEIN TRANSFERASE 1"/>
    <property type="match status" value="1"/>
</dbReference>
<dbReference type="STRING" id="284811.Q74ZN3"/>
<reference evidence="8" key="2">
    <citation type="journal article" date="2013" name="G3 (Bethesda)">
        <title>Genomes of Ashbya fungi isolated from insects reveal four mating-type loci, numerous translocations, lack of transposons, and distinct gene duplications.</title>
        <authorList>
            <person name="Dietrich F.S."/>
            <person name="Voegeli S."/>
            <person name="Kuo S."/>
            <person name="Philippsen P."/>
        </authorList>
    </citation>
    <scope>GENOME REANNOTATION</scope>
    <source>
        <strain evidence="8">ATCC 10895 / CBS 109.51 / FGSC 9923 / NRRL Y-1056</strain>
    </source>
</reference>
<gene>
    <name evidence="7" type="ORF">AGOS_AGR165W</name>
</gene>
<dbReference type="GO" id="GO:0005737">
    <property type="term" value="C:cytoplasm"/>
    <property type="evidence" value="ECO:0000318"/>
    <property type="project" value="GO_Central"/>
</dbReference>
<reference evidence="7 8" key="1">
    <citation type="journal article" date="2004" name="Science">
        <title>The Ashbya gossypii genome as a tool for mapping the ancient Saccharomyces cerevisiae genome.</title>
        <authorList>
            <person name="Dietrich F.S."/>
            <person name="Voegeli S."/>
            <person name="Brachat S."/>
            <person name="Lerch A."/>
            <person name="Gates K."/>
            <person name="Steiner S."/>
            <person name="Mohr C."/>
            <person name="Pohlmann R."/>
            <person name="Luedi P."/>
            <person name="Choi S."/>
            <person name="Wing R.A."/>
            <person name="Flavier A."/>
            <person name="Gaffney T.D."/>
            <person name="Philippsen P."/>
        </authorList>
    </citation>
    <scope>NUCLEOTIDE SEQUENCE [LARGE SCALE GENOMIC DNA]</scope>
    <source>
        <strain evidence="8">ATCC 10895 / CBS 109.51 / FGSC 9923 / NRRL Y-1056</strain>
    </source>
</reference>
<dbReference type="eggNOG" id="KOG1193">
    <property type="taxonomic scope" value="Eukaryota"/>
</dbReference>
<sequence length="500" mass="56457">MELNDRLIISKPLYISEAADPQCGYCKGRKDSKNNYACESWHERYAAGGGAALRTATIGLQAELLPVQVYDELCNMGFRRSGDFVYKTDPLRNCCRMYTIRTSMAQLHASKELRSCVKRFLRHIGAGAGGHGVEALVAAEQASTRFCTRFEPARFTQEKYELFVRYQRAVHHDTGTIEPLQFNKFLCESPFPEDVVLGTAEEWAELNGWRSARPGQRFRRVGPVHECYYFDGKLIALGVSDFLPSGVSSVYFIWDPDYSKWSLGKLSALREMAIVERIGRSYYYLGYYIEDCPKMKYKAKYGGELLDVCNNQYLPLRVLEPFIEHGRFFVLDRAEPDADCSDDEAGDDPLSELPLDDRARLDPAAPLRDVVERIYGASGGAFAAANQAVEGLVDLGVEYTPQLDVGLFPSETPDLRDCLADVYQLPNVVPGLVPLWQILKILKSGEIRHINTKLMIYDTRLGRVRLVRDFHQEAKTTKRVICNVIRLIGLKNTANSLIVI</sequence>
<keyword evidence="8" id="KW-1185">Reference proteome</keyword>
<comment type="similarity">
    <text evidence="1">Belongs to the R-transferase family.</text>
</comment>
<dbReference type="KEGG" id="ago:AGOS_AGR165W"/>
<dbReference type="GeneID" id="4623133"/>
<dbReference type="AlphaFoldDB" id="Q74ZN3"/>
<organism evidence="7 8">
    <name type="scientific">Eremothecium gossypii (strain ATCC 10895 / CBS 109.51 / FGSC 9923 / NRRL Y-1056)</name>
    <name type="common">Yeast</name>
    <name type="synonym">Ashbya gossypii</name>
    <dbReference type="NCBI Taxonomy" id="284811"/>
    <lineage>
        <taxon>Eukaryota</taxon>
        <taxon>Fungi</taxon>
        <taxon>Dikarya</taxon>
        <taxon>Ascomycota</taxon>
        <taxon>Saccharomycotina</taxon>
        <taxon>Saccharomycetes</taxon>
        <taxon>Saccharomycetales</taxon>
        <taxon>Saccharomycetaceae</taxon>
        <taxon>Eremothecium</taxon>
    </lineage>
</organism>
<evidence type="ECO:0000259" key="5">
    <source>
        <dbReference type="Pfam" id="PF04376"/>
    </source>
</evidence>
<dbReference type="OrthoDB" id="74183at2759"/>
<protein>
    <recommendedName>
        <fullName evidence="2">arginyltransferase</fullName>
        <ecNumber evidence="2">2.3.2.8</ecNumber>
    </recommendedName>
</protein>
<dbReference type="RefSeq" id="NP_986831.1">
    <property type="nucleotide sequence ID" value="NM_211893.2"/>
</dbReference>
<feature type="domain" description="N-end rule aminoacyl transferase C-terminal" evidence="6">
    <location>
        <begin position="158"/>
        <end position="302"/>
    </location>
</feature>
<evidence type="ECO:0000256" key="2">
    <source>
        <dbReference type="ARBA" id="ARBA00012025"/>
    </source>
</evidence>
<evidence type="ECO:0000256" key="4">
    <source>
        <dbReference type="ARBA" id="ARBA00023315"/>
    </source>
</evidence>